<protein>
    <recommendedName>
        <fullName evidence="3">DUF4738 domain-containing protein</fullName>
    </recommendedName>
</protein>
<name>A0ABS5PA16_9FLAO</name>
<evidence type="ECO:0000313" key="1">
    <source>
        <dbReference type="EMBL" id="MBS7231157.1"/>
    </source>
</evidence>
<dbReference type="RefSeq" id="WP_213298107.1">
    <property type="nucleotide sequence ID" value="NZ_JAGYVZ010000006.1"/>
</dbReference>
<reference evidence="1 2" key="1">
    <citation type="journal article" date="2018" name="Int. J. Syst. Evol. Microbiol.">
        <title>Flavobacterium chryseum sp. nov. and Flavobacterium psychroterrae sp. nov., novel environmental bacteria isolated from Antarctica.</title>
        <authorList>
            <person name="Kralova S."/>
            <person name="Svec P."/>
            <person name="Busse H.J."/>
            <person name="Stankova E."/>
            <person name="Vaczi P."/>
            <person name="Sedlacek I."/>
        </authorList>
    </citation>
    <scope>NUCLEOTIDE SEQUENCE [LARGE SCALE GENOMIC DNA]</scope>
    <source>
        <strain evidence="1 2">CCM 8827</strain>
    </source>
</reference>
<keyword evidence="2" id="KW-1185">Reference proteome</keyword>
<proteinExistence type="predicted"/>
<evidence type="ECO:0000313" key="2">
    <source>
        <dbReference type="Proteomes" id="UP000722625"/>
    </source>
</evidence>
<evidence type="ECO:0008006" key="3">
    <source>
        <dbReference type="Google" id="ProtNLM"/>
    </source>
</evidence>
<gene>
    <name evidence="1" type="ORF">KHA90_08975</name>
</gene>
<dbReference type="Proteomes" id="UP000722625">
    <property type="component" value="Unassembled WGS sequence"/>
</dbReference>
<comment type="caution">
    <text evidence="1">The sequence shown here is derived from an EMBL/GenBank/DDBJ whole genome shotgun (WGS) entry which is preliminary data.</text>
</comment>
<accession>A0ABS5PA16</accession>
<organism evidence="1 2">
    <name type="scientific">Flavobacterium psychroterrae</name>
    <dbReference type="NCBI Taxonomy" id="2133767"/>
    <lineage>
        <taxon>Bacteria</taxon>
        <taxon>Pseudomonadati</taxon>
        <taxon>Bacteroidota</taxon>
        <taxon>Flavobacteriia</taxon>
        <taxon>Flavobacteriales</taxon>
        <taxon>Flavobacteriaceae</taxon>
        <taxon>Flavobacterium</taxon>
    </lineage>
</organism>
<sequence length="328" mass="37657">MKRILGITFLALLFINCKENKKQSDNNKDLDSLSTELVKDSLNESVAGTKKVISNNDNNSADYWIFYKISESSISGTATKTKTEIADQFKNIKISIDDKKLKVDGICTFEYYKSNKTPVKYYESSKTAKSYESIFLKNGIKLGNEITVYQSMYPDKVCELPWDEVLIIDNVIVVVYDDYLVFFKKGNNINEGDCYIQTKITNLPITKKIINGNNIWNQLDCTVANLESKDYLRLPDIKEIKVFIIGNFNYDDFTYTLITLKNNKVISKKDIGFVKESTENTVSEFTEFEIDKDYVFSLNTKSKKGDDFKTIKLEKFKINDDGLIEVAK</sequence>
<dbReference type="EMBL" id="JAGYVZ010000006">
    <property type="protein sequence ID" value="MBS7231157.1"/>
    <property type="molecule type" value="Genomic_DNA"/>
</dbReference>